<sequence>MERFGSAVNEGLDPVTKAAGLMLLRYVAGGKREFQEMLTLVRSASAYFEHTLRRILKRPGVATYDELLDLGVMKKKYLPYAAYMAAISTYPLLFYNASKQQMLSTVLAKMALILSIKVLDNINDTYHSCEEAAQSLKRQTKAIANGELEAHEGADAIKKAENSCLVMATLVNYWLKNKVPKAALAKRLFLRDLKRYIDGQCSTFIQQDKLSRASLTIYDYLRAMNEKGVGRVWVGLDLCMLENNSMKTSFEYKGVLLIRKAFDYIFKSSNYYDDVADLEADLRAGIWNSVVYLGKEMDVIKSPEDAVKNNALKRWTVRLGDLHYLIGLSFLNEASKHLRIRYGSLKASMNVFRFFTVRKWLLRSRNPINFIDFLGARAPPELLRYIEFIKS</sequence>
<dbReference type="EMBL" id="DRWN01000009">
    <property type="protein sequence ID" value="HHK67640.1"/>
    <property type="molecule type" value="Genomic_DNA"/>
</dbReference>
<proteinExistence type="predicted"/>
<name>A0A7C5LAW0_CALS0</name>
<accession>A0A7C5LAW0</accession>
<protein>
    <submittedName>
        <fullName evidence="1">Uncharacterized protein</fullName>
    </submittedName>
</protein>
<reference evidence="1" key="1">
    <citation type="journal article" date="2020" name="mSystems">
        <title>Genome- and Community-Level Interaction Insights into Carbon Utilization and Element Cycling Functions of Hydrothermarchaeota in Hydrothermal Sediment.</title>
        <authorList>
            <person name="Zhou Z."/>
            <person name="Liu Y."/>
            <person name="Xu W."/>
            <person name="Pan J."/>
            <person name="Luo Z.H."/>
            <person name="Li M."/>
        </authorList>
    </citation>
    <scope>NUCLEOTIDE SEQUENCE [LARGE SCALE GENOMIC DNA]</scope>
    <source>
        <strain evidence="1">SpSt-1056</strain>
    </source>
</reference>
<comment type="caution">
    <text evidence="1">The sequence shown here is derived from an EMBL/GenBank/DDBJ whole genome shotgun (WGS) entry which is preliminary data.</text>
</comment>
<evidence type="ECO:0000313" key="1">
    <source>
        <dbReference type="EMBL" id="HHK67640.1"/>
    </source>
</evidence>
<dbReference type="AlphaFoldDB" id="A0A7C5LAW0"/>
<gene>
    <name evidence="1" type="ORF">ENM11_00590</name>
</gene>
<organism evidence="1">
    <name type="scientific">Caldiarchaeum subterraneum</name>
    <dbReference type="NCBI Taxonomy" id="311458"/>
    <lineage>
        <taxon>Archaea</taxon>
        <taxon>Nitrososphaerota</taxon>
        <taxon>Candidatus Caldarchaeales</taxon>
        <taxon>Candidatus Caldarchaeaceae</taxon>
        <taxon>Candidatus Caldarchaeum</taxon>
    </lineage>
</organism>